<keyword evidence="3" id="KW-1185">Reference proteome</keyword>
<proteinExistence type="predicted"/>
<comment type="caution">
    <text evidence="2">The sequence shown here is derived from an EMBL/GenBank/DDBJ whole genome shotgun (WGS) entry which is preliminary data.</text>
</comment>
<accession>A0A2T8HZ50</accession>
<keyword evidence="1" id="KW-0732">Signal</keyword>
<gene>
    <name evidence="2" type="ORF">DDE20_03630</name>
</gene>
<feature type="chain" id="PRO_5015744252" description="SGNH/GDSL hydrolase family protein" evidence="1">
    <location>
        <begin position="29"/>
        <end position="281"/>
    </location>
</feature>
<evidence type="ECO:0008006" key="4">
    <source>
        <dbReference type="Google" id="ProtNLM"/>
    </source>
</evidence>
<dbReference type="GO" id="GO:0016788">
    <property type="term" value="F:hydrolase activity, acting on ester bonds"/>
    <property type="evidence" value="ECO:0007669"/>
    <property type="project" value="UniProtKB-ARBA"/>
</dbReference>
<protein>
    <recommendedName>
        <fullName evidence="4">SGNH/GDSL hydrolase family protein</fullName>
    </recommendedName>
</protein>
<evidence type="ECO:0000256" key="1">
    <source>
        <dbReference type="SAM" id="SignalP"/>
    </source>
</evidence>
<dbReference type="EMBL" id="QDKM01000001">
    <property type="protein sequence ID" value="PVH30622.1"/>
    <property type="molecule type" value="Genomic_DNA"/>
</dbReference>
<dbReference type="Proteomes" id="UP000245911">
    <property type="component" value="Unassembled WGS sequence"/>
</dbReference>
<sequence length="281" mass="30934">MFRFRRFHECIARLVLAVVLVVSSLAAAAQEVPLDLRIVMSGHSLTDPVHDPLEAMIRAAGGPRGSVELSTIPGSPMEWRWNNAPRLDLRARMAEFDLLVLTERVALSNTVRYHDSMGFARRFAELAWAAGADVVLYASWVSLESGPEFEGRGSDVERGLPWRERLDRELRVWEEIRASVNESRPAGVAEMRLIPAISVMAALYDEIEAGRAPVADISALFRDAIHPSELGAWLVALAHYAVIFRSDPSGLTRPEGVSAAQAAWYEALVWRVVSGHAGSGI</sequence>
<organism evidence="2 3">
    <name type="scientific">Pararhodobacter oceanensis</name>
    <dbReference type="NCBI Taxonomy" id="2172121"/>
    <lineage>
        <taxon>Bacteria</taxon>
        <taxon>Pseudomonadati</taxon>
        <taxon>Pseudomonadota</taxon>
        <taxon>Alphaproteobacteria</taxon>
        <taxon>Rhodobacterales</taxon>
        <taxon>Paracoccaceae</taxon>
        <taxon>Pararhodobacter</taxon>
    </lineage>
</organism>
<evidence type="ECO:0000313" key="3">
    <source>
        <dbReference type="Proteomes" id="UP000245911"/>
    </source>
</evidence>
<evidence type="ECO:0000313" key="2">
    <source>
        <dbReference type="EMBL" id="PVH30622.1"/>
    </source>
</evidence>
<dbReference type="AlphaFoldDB" id="A0A2T8HZ50"/>
<dbReference type="Gene3D" id="3.40.50.1110">
    <property type="entry name" value="SGNH hydrolase"/>
    <property type="match status" value="1"/>
</dbReference>
<reference evidence="2 3" key="1">
    <citation type="submission" date="2018-04" db="EMBL/GenBank/DDBJ databases">
        <title>Pararhodobacter oceanense sp. nov., isolated from marine intertidal sediment.</title>
        <authorList>
            <person name="Wang X.-L."/>
            <person name="Du Z.-J."/>
        </authorList>
    </citation>
    <scope>NUCLEOTIDE SEQUENCE [LARGE SCALE GENOMIC DNA]</scope>
    <source>
        <strain evidence="2 3">AM505</strain>
    </source>
</reference>
<dbReference type="InterPro" id="IPR036514">
    <property type="entry name" value="SGNH_hydro_sf"/>
</dbReference>
<name>A0A2T8HZ50_9RHOB</name>
<feature type="signal peptide" evidence="1">
    <location>
        <begin position="1"/>
        <end position="28"/>
    </location>
</feature>